<keyword evidence="2 5" id="KW-0812">Transmembrane</keyword>
<sequence>MLAAMHNSSNAELAMASPPLRAIDSLGDVHLAATTDARCWTLTAEKVTDEPLGQGDVAAKCAAIKSAQQQPSSSPTFHLISTWGDAYGHAAPLHISNSNNTHGDGDGPSDFAALNSLLGVTAYTASVYMTARPLCSYTLEYDNTQENITAITFLVRCPRTFHSIVCILRIRIPDLSSVALLSCTLPAELAELRTLCTSNTALLRATPLGLLSLVLDQRSRSWERWVTQVWVESNQIEGITRLAPADWLMNRLPPARSRELAADPDKLLEQLSSTDVQICHGQNVMAFAARYAAFCFESVALVERARAPAGGLRLKPAARAMVEDRIRFMQSRCCSVQERFAEMRERHRGQINVMFSLIAQKDSKVNRAVAGLNLDVARVAAVDSRTMKTIGVLTLVFLPSTLVTSLWQANVFHLDDGVNGKVYAAVTVAVTAGVFFCWWLYMRYSRRPLSKYENGLGGGVLTTV</sequence>
<dbReference type="AlphaFoldDB" id="A0AAE0K413"/>
<evidence type="ECO:0000256" key="4">
    <source>
        <dbReference type="ARBA" id="ARBA00023136"/>
    </source>
</evidence>
<name>A0AAE0K413_9PEZI</name>
<gene>
    <name evidence="6" type="ORF">B0T24DRAFT_363438</name>
</gene>
<keyword evidence="7" id="KW-1185">Reference proteome</keyword>
<feature type="transmembrane region" description="Helical" evidence="5">
    <location>
        <begin position="390"/>
        <end position="410"/>
    </location>
</feature>
<reference evidence="6" key="1">
    <citation type="journal article" date="2023" name="Mol. Phylogenet. Evol.">
        <title>Genome-scale phylogeny and comparative genomics of the fungal order Sordariales.</title>
        <authorList>
            <person name="Hensen N."/>
            <person name="Bonometti L."/>
            <person name="Westerberg I."/>
            <person name="Brannstrom I.O."/>
            <person name="Guillou S."/>
            <person name="Cros-Aarteil S."/>
            <person name="Calhoun S."/>
            <person name="Haridas S."/>
            <person name="Kuo A."/>
            <person name="Mondo S."/>
            <person name="Pangilinan J."/>
            <person name="Riley R."/>
            <person name="LaButti K."/>
            <person name="Andreopoulos B."/>
            <person name="Lipzen A."/>
            <person name="Chen C."/>
            <person name="Yan M."/>
            <person name="Daum C."/>
            <person name="Ng V."/>
            <person name="Clum A."/>
            <person name="Steindorff A."/>
            <person name="Ohm R.A."/>
            <person name="Martin F."/>
            <person name="Silar P."/>
            <person name="Natvig D.O."/>
            <person name="Lalanne C."/>
            <person name="Gautier V."/>
            <person name="Ament-Velasquez S.L."/>
            <person name="Kruys A."/>
            <person name="Hutchinson M.I."/>
            <person name="Powell A.J."/>
            <person name="Barry K."/>
            <person name="Miller A.N."/>
            <person name="Grigoriev I.V."/>
            <person name="Debuchy R."/>
            <person name="Gladieux P."/>
            <person name="Hiltunen Thoren M."/>
            <person name="Johannesson H."/>
        </authorList>
    </citation>
    <scope>NUCLEOTIDE SEQUENCE</scope>
    <source>
        <strain evidence="6">CBS 958.72</strain>
    </source>
</reference>
<feature type="transmembrane region" description="Helical" evidence="5">
    <location>
        <begin position="422"/>
        <end position="441"/>
    </location>
</feature>
<evidence type="ECO:0000313" key="7">
    <source>
        <dbReference type="Proteomes" id="UP001287356"/>
    </source>
</evidence>
<dbReference type="EMBL" id="JAULSN010000006">
    <property type="protein sequence ID" value="KAK3369669.1"/>
    <property type="molecule type" value="Genomic_DNA"/>
</dbReference>
<keyword evidence="3 5" id="KW-1133">Transmembrane helix</keyword>
<dbReference type="GO" id="GO:0016020">
    <property type="term" value="C:membrane"/>
    <property type="evidence" value="ECO:0007669"/>
    <property type="project" value="UniProtKB-SubCell"/>
</dbReference>
<accession>A0AAE0K413</accession>
<comment type="subcellular location">
    <subcellularLocation>
        <location evidence="1">Membrane</location>
        <topology evidence="1">Multi-pass membrane protein</topology>
    </subcellularLocation>
</comment>
<keyword evidence="4 5" id="KW-0472">Membrane</keyword>
<protein>
    <submittedName>
        <fullName evidence="6">Uncharacterized protein</fullName>
    </submittedName>
</protein>
<proteinExistence type="predicted"/>
<dbReference type="Gene3D" id="1.20.58.340">
    <property type="entry name" value="Magnesium transport protein CorA, transmembrane region"/>
    <property type="match status" value="1"/>
</dbReference>
<evidence type="ECO:0000256" key="5">
    <source>
        <dbReference type="SAM" id="Phobius"/>
    </source>
</evidence>
<reference evidence="6" key="2">
    <citation type="submission" date="2023-06" db="EMBL/GenBank/DDBJ databases">
        <authorList>
            <consortium name="Lawrence Berkeley National Laboratory"/>
            <person name="Haridas S."/>
            <person name="Hensen N."/>
            <person name="Bonometti L."/>
            <person name="Westerberg I."/>
            <person name="Brannstrom I.O."/>
            <person name="Guillou S."/>
            <person name="Cros-Aarteil S."/>
            <person name="Calhoun S."/>
            <person name="Kuo A."/>
            <person name="Mondo S."/>
            <person name="Pangilinan J."/>
            <person name="Riley R."/>
            <person name="Labutti K."/>
            <person name="Andreopoulos B."/>
            <person name="Lipzen A."/>
            <person name="Chen C."/>
            <person name="Yanf M."/>
            <person name="Daum C."/>
            <person name="Ng V."/>
            <person name="Clum A."/>
            <person name="Steindorff A."/>
            <person name="Ohm R."/>
            <person name="Martin F."/>
            <person name="Silar P."/>
            <person name="Natvig D."/>
            <person name="Lalanne C."/>
            <person name="Gautier V."/>
            <person name="Ament-Velasquez S.L."/>
            <person name="Kruys A."/>
            <person name="Hutchinson M.I."/>
            <person name="Powell A.J."/>
            <person name="Barry K."/>
            <person name="Miller A.N."/>
            <person name="Grigoriev I.V."/>
            <person name="Debuchy R."/>
            <person name="Gladieux P."/>
            <person name="Thoren M.H."/>
            <person name="Johannesson H."/>
        </authorList>
    </citation>
    <scope>NUCLEOTIDE SEQUENCE</scope>
    <source>
        <strain evidence="6">CBS 958.72</strain>
    </source>
</reference>
<dbReference type="Proteomes" id="UP001287356">
    <property type="component" value="Unassembled WGS sequence"/>
</dbReference>
<organism evidence="6 7">
    <name type="scientific">Lasiosphaeria ovina</name>
    <dbReference type="NCBI Taxonomy" id="92902"/>
    <lineage>
        <taxon>Eukaryota</taxon>
        <taxon>Fungi</taxon>
        <taxon>Dikarya</taxon>
        <taxon>Ascomycota</taxon>
        <taxon>Pezizomycotina</taxon>
        <taxon>Sordariomycetes</taxon>
        <taxon>Sordariomycetidae</taxon>
        <taxon>Sordariales</taxon>
        <taxon>Lasiosphaeriaceae</taxon>
        <taxon>Lasiosphaeria</taxon>
    </lineage>
</organism>
<evidence type="ECO:0000256" key="2">
    <source>
        <dbReference type="ARBA" id="ARBA00022692"/>
    </source>
</evidence>
<comment type="caution">
    <text evidence="6">The sequence shown here is derived from an EMBL/GenBank/DDBJ whole genome shotgun (WGS) entry which is preliminary data.</text>
</comment>
<dbReference type="SUPFAM" id="SSF144083">
    <property type="entry name" value="Magnesium transport protein CorA, transmembrane region"/>
    <property type="match status" value="1"/>
</dbReference>
<dbReference type="InterPro" id="IPR045863">
    <property type="entry name" value="CorA_TM1_TM2"/>
</dbReference>
<evidence type="ECO:0000256" key="1">
    <source>
        <dbReference type="ARBA" id="ARBA00004141"/>
    </source>
</evidence>
<evidence type="ECO:0000313" key="6">
    <source>
        <dbReference type="EMBL" id="KAK3369669.1"/>
    </source>
</evidence>
<evidence type="ECO:0000256" key="3">
    <source>
        <dbReference type="ARBA" id="ARBA00022989"/>
    </source>
</evidence>